<evidence type="ECO:0000313" key="2">
    <source>
        <dbReference type="Proteomes" id="UP000515733"/>
    </source>
</evidence>
<organism evidence="1 2">
    <name type="scientific">Denitratisoma oestradiolicum</name>
    <dbReference type="NCBI Taxonomy" id="311182"/>
    <lineage>
        <taxon>Bacteria</taxon>
        <taxon>Pseudomonadati</taxon>
        <taxon>Pseudomonadota</taxon>
        <taxon>Betaproteobacteria</taxon>
        <taxon>Nitrosomonadales</taxon>
        <taxon>Sterolibacteriaceae</taxon>
        <taxon>Denitratisoma</taxon>
    </lineage>
</organism>
<accession>A0A6S6XWN5</accession>
<dbReference type="AlphaFoldDB" id="A0A6S6XWN5"/>
<protein>
    <submittedName>
        <fullName evidence="1">Uncharacterized protein</fullName>
    </submittedName>
</protein>
<dbReference type="KEGG" id="doe:DENOEST_1342"/>
<dbReference type="Proteomes" id="UP000515733">
    <property type="component" value="Chromosome"/>
</dbReference>
<sequence>MGPLALWQFCRQSRTLWTGGVGFCQVSKGGAVNVKSVSNFSELLHVFRTFYIFCSTSF</sequence>
<gene>
    <name evidence="1" type="ORF">DENOEST_1342</name>
</gene>
<keyword evidence="2" id="KW-1185">Reference proteome</keyword>
<dbReference type="EMBL" id="LR778301">
    <property type="protein sequence ID" value="CAB1368507.1"/>
    <property type="molecule type" value="Genomic_DNA"/>
</dbReference>
<evidence type="ECO:0000313" key="1">
    <source>
        <dbReference type="EMBL" id="CAB1368507.1"/>
    </source>
</evidence>
<reference evidence="1 2" key="1">
    <citation type="submission" date="2020-03" db="EMBL/GenBank/DDBJ databases">
        <authorList>
            <consortium name="Genoscope - CEA"/>
            <person name="William W."/>
        </authorList>
    </citation>
    <scope>NUCLEOTIDE SEQUENCE [LARGE SCALE GENOMIC DNA]</scope>
    <source>
        <strain evidence="2">DSM 16959</strain>
    </source>
</reference>
<proteinExistence type="predicted"/>
<name>A0A6S6XWN5_9PROT</name>